<feature type="signal peptide" evidence="1">
    <location>
        <begin position="1"/>
        <end position="31"/>
    </location>
</feature>
<dbReference type="EMBL" id="CACRSS010000015">
    <property type="protein sequence ID" value="VYT04042.1"/>
    <property type="molecule type" value="Genomic_DNA"/>
</dbReference>
<accession>A0A6N2THA0</accession>
<evidence type="ECO:0000256" key="1">
    <source>
        <dbReference type="SAM" id="SignalP"/>
    </source>
</evidence>
<organism evidence="2">
    <name type="scientific">Akkermansia muciniphila</name>
    <dbReference type="NCBI Taxonomy" id="239935"/>
    <lineage>
        <taxon>Bacteria</taxon>
        <taxon>Pseudomonadati</taxon>
        <taxon>Verrucomicrobiota</taxon>
        <taxon>Verrucomicrobiia</taxon>
        <taxon>Verrucomicrobiales</taxon>
        <taxon>Akkermansiaceae</taxon>
        <taxon>Akkermansia</taxon>
    </lineage>
</organism>
<gene>
    <name evidence="2" type="ORF">AMLFYP55_00374</name>
</gene>
<name>A0A6N2THA0_9BACT</name>
<evidence type="ECO:0000313" key="2">
    <source>
        <dbReference type="EMBL" id="VYT04042.1"/>
    </source>
</evidence>
<sequence length="351" mass="38025">MPFPLNDLMFMNPVYCLPAALFTCVLLSATAASLHAETAYSTPCGYIQTDLNAKTTGYLGLGVHPEALMQHTLEENNITVSGSKITITDPDVNFTDLMETDSAYVLELIFGDEAMALPLNRDAWKKPAPSWTANKITVDDKSAADLIKNSKPVSYVLRKARTLNDVLGGDNTFSLKSGTSGTADAVYISTSPSIQIPVYHSATENKWMRRGSRDDMGLLPVFNHEPLKIVRKAGNGVQAFVIGEVAQKHQRLQLSQESTLLHTGLPVPQTLLSTSLHTALPDPSSDVVYVPLTPGGPLEPCYYDSSSGQWKNRDTGENVSSTAVEGILNILSVTRLPAYTTVQTNTLPTPQ</sequence>
<reference evidence="2" key="1">
    <citation type="submission" date="2019-11" db="EMBL/GenBank/DDBJ databases">
        <authorList>
            <person name="Feng L."/>
        </authorList>
    </citation>
    <scope>NUCLEOTIDE SEQUENCE</scope>
    <source>
        <strain evidence="2">AMuciniphilaLFYP55</strain>
    </source>
</reference>
<feature type="chain" id="PRO_5026831342" evidence="1">
    <location>
        <begin position="32"/>
        <end position="351"/>
    </location>
</feature>
<keyword evidence="1" id="KW-0732">Signal</keyword>
<protein>
    <submittedName>
        <fullName evidence="2">Uncharacterized protein</fullName>
    </submittedName>
</protein>
<proteinExistence type="predicted"/>
<dbReference type="AlphaFoldDB" id="A0A6N2THA0"/>